<dbReference type="CDD" id="cd01318">
    <property type="entry name" value="DHOase_IIb"/>
    <property type="match status" value="1"/>
</dbReference>
<dbReference type="NCBIfam" id="TIGR00857">
    <property type="entry name" value="pyrC_multi"/>
    <property type="match status" value="1"/>
</dbReference>
<keyword evidence="3" id="KW-0378">Hydrolase</keyword>
<comment type="cofactor">
    <cofactor evidence="1">
        <name>Zn(2+)</name>
        <dbReference type="ChEBI" id="CHEBI:29105"/>
    </cofactor>
</comment>
<dbReference type="GO" id="GO:0046872">
    <property type="term" value="F:metal ion binding"/>
    <property type="evidence" value="ECO:0007669"/>
    <property type="project" value="UniProtKB-KW"/>
</dbReference>
<dbReference type="AlphaFoldDB" id="A0A7J3ZIN6"/>
<dbReference type="InterPro" id="IPR011059">
    <property type="entry name" value="Metal-dep_hydrolase_composite"/>
</dbReference>
<keyword evidence="2" id="KW-0479">Metal-binding</keyword>
<evidence type="ECO:0000256" key="1">
    <source>
        <dbReference type="ARBA" id="ARBA00001947"/>
    </source>
</evidence>
<dbReference type="InterPro" id="IPR006680">
    <property type="entry name" value="Amidohydro-rel"/>
</dbReference>
<dbReference type="EMBL" id="DRZC01000005">
    <property type="protein sequence ID" value="HHQ79898.1"/>
    <property type="molecule type" value="Genomic_DNA"/>
</dbReference>
<dbReference type="InterPro" id="IPR002195">
    <property type="entry name" value="Dihydroorotase_CS"/>
</dbReference>
<evidence type="ECO:0000256" key="2">
    <source>
        <dbReference type="ARBA" id="ARBA00022723"/>
    </source>
</evidence>
<gene>
    <name evidence="5" type="ORF">ENM78_00310</name>
</gene>
<dbReference type="GO" id="GO:0005737">
    <property type="term" value="C:cytoplasm"/>
    <property type="evidence" value="ECO:0007669"/>
    <property type="project" value="TreeGrafter"/>
</dbReference>
<dbReference type="SUPFAM" id="SSF51338">
    <property type="entry name" value="Composite domain of metallo-dependent hydrolases"/>
    <property type="match status" value="1"/>
</dbReference>
<dbReference type="GO" id="GO:0004038">
    <property type="term" value="F:allantoinase activity"/>
    <property type="evidence" value="ECO:0007669"/>
    <property type="project" value="TreeGrafter"/>
</dbReference>
<proteinExistence type="predicted"/>
<feature type="domain" description="Amidohydrolase-related" evidence="4">
    <location>
        <begin position="68"/>
        <end position="431"/>
    </location>
</feature>
<dbReference type="PANTHER" id="PTHR43668">
    <property type="entry name" value="ALLANTOINASE"/>
    <property type="match status" value="1"/>
</dbReference>
<evidence type="ECO:0000259" key="4">
    <source>
        <dbReference type="Pfam" id="PF01979"/>
    </source>
</evidence>
<dbReference type="Gene3D" id="3.20.20.140">
    <property type="entry name" value="Metal-dependent hydrolases"/>
    <property type="match status" value="1"/>
</dbReference>
<accession>A0A7J3ZIN6</accession>
<dbReference type="PROSITE" id="PS00483">
    <property type="entry name" value="DIHYDROOROTASE_2"/>
    <property type="match status" value="1"/>
</dbReference>
<dbReference type="SUPFAM" id="SSF51556">
    <property type="entry name" value="Metallo-dependent hydrolases"/>
    <property type="match status" value="1"/>
</dbReference>
<dbReference type="InterPro" id="IPR032466">
    <property type="entry name" value="Metal_Hydrolase"/>
</dbReference>
<comment type="caution">
    <text evidence="5">The sequence shown here is derived from an EMBL/GenBank/DDBJ whole genome shotgun (WGS) entry which is preliminary data.</text>
</comment>
<dbReference type="PANTHER" id="PTHR43668:SF2">
    <property type="entry name" value="ALLANTOINASE"/>
    <property type="match status" value="1"/>
</dbReference>
<dbReference type="InterPro" id="IPR050138">
    <property type="entry name" value="DHOase/Allantoinase_Hydrolase"/>
</dbReference>
<reference evidence="5" key="1">
    <citation type="journal article" date="2020" name="mSystems">
        <title>Genome- and Community-Level Interaction Insights into Carbon Utilization and Element Cycling Functions of Hydrothermarchaeota in Hydrothermal Sediment.</title>
        <authorList>
            <person name="Zhou Z."/>
            <person name="Liu Y."/>
            <person name="Xu W."/>
            <person name="Pan J."/>
            <person name="Luo Z.H."/>
            <person name="Li M."/>
        </authorList>
    </citation>
    <scope>NUCLEOTIDE SEQUENCE [LARGE SCALE GENOMIC DNA]</scope>
    <source>
        <strain evidence="5">SpSt-1116</strain>
    </source>
</reference>
<evidence type="ECO:0000313" key="5">
    <source>
        <dbReference type="EMBL" id="HHQ79898.1"/>
    </source>
</evidence>
<protein>
    <recommendedName>
        <fullName evidence="4">Amidohydrolase-related domain-containing protein</fullName>
    </recommendedName>
</protein>
<dbReference type="Pfam" id="PF01979">
    <property type="entry name" value="Amidohydro_1"/>
    <property type="match status" value="1"/>
</dbReference>
<organism evidence="5">
    <name type="scientific">Fervidicoccus fontis</name>
    <dbReference type="NCBI Taxonomy" id="683846"/>
    <lineage>
        <taxon>Archaea</taxon>
        <taxon>Thermoproteota</taxon>
        <taxon>Thermoprotei</taxon>
        <taxon>Fervidicoccales</taxon>
        <taxon>Fervidicoccaceae</taxon>
        <taxon>Fervidicoccus</taxon>
    </lineage>
</organism>
<dbReference type="GO" id="GO:0006145">
    <property type="term" value="P:purine nucleobase catabolic process"/>
    <property type="evidence" value="ECO:0007669"/>
    <property type="project" value="TreeGrafter"/>
</dbReference>
<evidence type="ECO:0000256" key="3">
    <source>
        <dbReference type="ARBA" id="ARBA00022801"/>
    </source>
</evidence>
<name>A0A7J3ZIN6_9CREN</name>
<sequence>MKEQSLEGGVETLAGGSFQLIIKGRAFVNEQLLDVTIHATAEGFVERIEMGILAREGEVLDFVKPGYVIMPGFIDVHVHLRDWKQSYKEDVRSGTYAAAAGGIVLVGDMPNTDPPVDTLARIVERERTLASKSVVDFVFYTKPCRNLEETLEGLKISSGVKVYPEDWHRFKSLASPKKGARFKRELVIFHPEDPACLQLYSRHSGARGYGDDRPQECEVSAVEGILKSYASLGFRVHLTHVSTRRSLEAVLTAKAGKNTTVTVDVTPHHLLLDKSAYEALGSKAKVYPPLRGRDDREYLQEAFAKGVIDLVASDHAPHAIEEKALDYERAPPGFSGVETLVPSIFTLAVARGVPLSYFVRVLSRNPARLLGLDRYLGEIRPGALASFTVIDTKQWRRVRSDVLYSKSKFTPFEGWEFRGWPVATIVRSNLVFFDGEVYDSGFRGKNLRGLQAKS</sequence>